<keyword evidence="6 13" id="KW-0812">Transmembrane</keyword>
<feature type="binding site" description="axial binding residue" evidence="12">
    <location>
        <position position="81"/>
    </location>
    <ligand>
        <name>heme</name>
        <dbReference type="ChEBI" id="CHEBI:30413"/>
        <note>ligand shared with second transmembrane subunit</note>
    </ligand>
    <ligandPart>
        <name>Fe</name>
        <dbReference type="ChEBI" id="CHEBI:18248"/>
    </ligandPart>
</feature>
<evidence type="ECO:0000256" key="5">
    <source>
        <dbReference type="ARBA" id="ARBA00022617"/>
    </source>
</evidence>
<comment type="function">
    <text evidence="1">Membrane-anchoring subunit of succinate dehydrogenase (SDH).</text>
</comment>
<dbReference type="InterPro" id="IPR034804">
    <property type="entry name" value="SQR/QFR_C/D"/>
</dbReference>
<evidence type="ECO:0000256" key="2">
    <source>
        <dbReference type="ARBA" id="ARBA00004141"/>
    </source>
</evidence>
<dbReference type="GO" id="GO:0009055">
    <property type="term" value="F:electron transfer activity"/>
    <property type="evidence" value="ECO:0007669"/>
    <property type="project" value="InterPro"/>
</dbReference>
<keyword evidence="9 12" id="KW-0408">Iron</keyword>
<dbReference type="GO" id="GO:0016020">
    <property type="term" value="C:membrane"/>
    <property type="evidence" value="ECO:0007669"/>
    <property type="project" value="UniProtKB-SubCell"/>
</dbReference>
<feature type="transmembrane region" description="Helical" evidence="13">
    <location>
        <begin position="104"/>
        <end position="123"/>
    </location>
</feature>
<evidence type="ECO:0000256" key="9">
    <source>
        <dbReference type="ARBA" id="ARBA00023004"/>
    </source>
</evidence>
<sequence>MMPSKRPLSPHLQIYKPQLTSVLSIMHRFSGAFLCMGVGGIILWLYGVANEPKCFSWLVAMGQTFWGKVFLFLMVYAFFYHLANGLRHLMWDAGYGFDLKTTYRTGWLVVGASFVLTLLYWILFQGGNHGF</sequence>
<proteinExistence type="inferred from homology"/>
<feature type="transmembrane region" description="Helical" evidence="13">
    <location>
        <begin position="21"/>
        <end position="45"/>
    </location>
</feature>
<evidence type="ECO:0000256" key="1">
    <source>
        <dbReference type="ARBA" id="ARBA00004050"/>
    </source>
</evidence>
<dbReference type="PANTHER" id="PTHR10978:SF5">
    <property type="entry name" value="SUCCINATE DEHYDROGENASE CYTOCHROME B560 SUBUNIT, MITOCHONDRIAL"/>
    <property type="match status" value="1"/>
</dbReference>
<dbReference type="PIRSF" id="PIRSF000178">
    <property type="entry name" value="SDH_cyt_b560"/>
    <property type="match status" value="1"/>
</dbReference>
<dbReference type="InterPro" id="IPR014314">
    <property type="entry name" value="Succ_DH_cytb556"/>
</dbReference>
<evidence type="ECO:0000256" key="4">
    <source>
        <dbReference type="ARBA" id="ARBA00020076"/>
    </source>
</evidence>
<evidence type="ECO:0000256" key="12">
    <source>
        <dbReference type="PIRSR" id="PIRSR000178-1"/>
    </source>
</evidence>
<comment type="cofactor">
    <cofactor evidence="12">
        <name>heme</name>
        <dbReference type="ChEBI" id="CHEBI:30413"/>
    </cofactor>
    <text evidence="12">The heme is bound between the two transmembrane subunits.</text>
</comment>
<dbReference type="PANTHER" id="PTHR10978">
    <property type="entry name" value="SUCCINATE DEHYDROGENASE CYTOCHROME B560 SUBUNIT"/>
    <property type="match status" value="1"/>
</dbReference>
<dbReference type="Proteomes" id="UP000664414">
    <property type="component" value="Unassembled WGS sequence"/>
</dbReference>
<dbReference type="AlphaFoldDB" id="A0A8J7PVH8"/>
<evidence type="ECO:0000256" key="13">
    <source>
        <dbReference type="SAM" id="Phobius"/>
    </source>
</evidence>
<evidence type="ECO:0000313" key="15">
    <source>
        <dbReference type="Proteomes" id="UP000664414"/>
    </source>
</evidence>
<dbReference type="InterPro" id="IPR000701">
    <property type="entry name" value="SuccDH_FuR_B_TM-su"/>
</dbReference>
<dbReference type="CDD" id="cd03499">
    <property type="entry name" value="SQR_TypeC_SdhC"/>
    <property type="match status" value="1"/>
</dbReference>
<dbReference type="Gene3D" id="1.20.1300.10">
    <property type="entry name" value="Fumarate reductase/succinate dehydrogenase, transmembrane subunit"/>
    <property type="match status" value="1"/>
</dbReference>
<dbReference type="GO" id="GO:0006099">
    <property type="term" value="P:tricarboxylic acid cycle"/>
    <property type="evidence" value="ECO:0007669"/>
    <property type="project" value="InterPro"/>
</dbReference>
<keyword evidence="10 13" id="KW-0472">Membrane</keyword>
<dbReference type="NCBIfam" id="TIGR02970">
    <property type="entry name" value="succ_dehyd_cytB"/>
    <property type="match status" value="1"/>
</dbReference>
<accession>A0A8J7PVH8</accession>
<comment type="similarity">
    <text evidence="3">Belongs to the cytochrome b560 family.</text>
</comment>
<evidence type="ECO:0000313" key="14">
    <source>
        <dbReference type="EMBL" id="MBN9412594.1"/>
    </source>
</evidence>
<evidence type="ECO:0000256" key="6">
    <source>
        <dbReference type="ARBA" id="ARBA00022692"/>
    </source>
</evidence>
<keyword evidence="5 12" id="KW-0349">Heme</keyword>
<organism evidence="14 15">
    <name type="scientific">Candidatus Paracaedimonas acanthamoebae</name>
    <dbReference type="NCBI Taxonomy" id="244581"/>
    <lineage>
        <taxon>Bacteria</taxon>
        <taxon>Pseudomonadati</taxon>
        <taxon>Pseudomonadota</taxon>
        <taxon>Alphaproteobacteria</taxon>
        <taxon>Holosporales</taxon>
        <taxon>Caedimonadaceae</taxon>
        <taxon>Candidatus Paracaedimonas</taxon>
    </lineage>
</organism>
<keyword evidence="8 13" id="KW-1133">Transmembrane helix</keyword>
<dbReference type="PROSITE" id="PS01001">
    <property type="entry name" value="SDH_CYT_2"/>
    <property type="match status" value="1"/>
</dbReference>
<dbReference type="InterPro" id="IPR018495">
    <property type="entry name" value="Succ_DH_cyt_bsu_CS"/>
</dbReference>
<keyword evidence="7 12" id="KW-0479">Metal-binding</keyword>
<evidence type="ECO:0000256" key="10">
    <source>
        <dbReference type="ARBA" id="ARBA00023136"/>
    </source>
</evidence>
<reference evidence="14" key="1">
    <citation type="submission" date="2021-02" db="EMBL/GenBank/DDBJ databases">
        <title>Thiocyanate and organic carbon inputs drive convergent selection for specific autotrophic Afipia and Thiobacillus strains within complex microbiomes.</title>
        <authorList>
            <person name="Huddy R.J."/>
            <person name="Sachdeva R."/>
            <person name="Kadzinga F."/>
            <person name="Kantor R.S."/>
            <person name="Harrison S.T.L."/>
            <person name="Banfield J.F."/>
        </authorList>
    </citation>
    <scope>NUCLEOTIDE SEQUENCE</scope>
    <source>
        <strain evidence="14">SCN18_10_11_15_R4_P_38_20</strain>
    </source>
</reference>
<protein>
    <recommendedName>
        <fullName evidence="4">Succinate dehydrogenase cytochrome b556 subunit</fullName>
    </recommendedName>
</protein>
<evidence type="ECO:0000256" key="11">
    <source>
        <dbReference type="ARBA" id="ARBA00025912"/>
    </source>
</evidence>
<feature type="transmembrane region" description="Helical" evidence="13">
    <location>
        <begin position="65"/>
        <end position="83"/>
    </location>
</feature>
<dbReference type="Pfam" id="PF01127">
    <property type="entry name" value="Sdh_cyt"/>
    <property type="match status" value="1"/>
</dbReference>
<name>A0A8J7PVH8_9PROT</name>
<dbReference type="SUPFAM" id="SSF81343">
    <property type="entry name" value="Fumarate reductase respiratory complex transmembrane subunits"/>
    <property type="match status" value="1"/>
</dbReference>
<evidence type="ECO:0000256" key="3">
    <source>
        <dbReference type="ARBA" id="ARBA00007244"/>
    </source>
</evidence>
<comment type="caution">
    <text evidence="14">The sequence shown here is derived from an EMBL/GenBank/DDBJ whole genome shotgun (WGS) entry which is preliminary data.</text>
</comment>
<comment type="subcellular location">
    <subcellularLocation>
        <location evidence="2">Membrane</location>
        <topology evidence="2">Multi-pass membrane protein</topology>
    </subcellularLocation>
</comment>
<comment type="subunit">
    <text evidence="11">Part of an enzyme complex containing four subunits: a flavoprotein, an iron-sulfur protein, plus two membrane-anchoring proteins, SdhC and SdhD. The complex can form homotrimers.</text>
</comment>
<evidence type="ECO:0000256" key="7">
    <source>
        <dbReference type="ARBA" id="ARBA00022723"/>
    </source>
</evidence>
<dbReference type="GO" id="GO:0046872">
    <property type="term" value="F:metal ion binding"/>
    <property type="evidence" value="ECO:0007669"/>
    <property type="project" value="UniProtKB-KW"/>
</dbReference>
<gene>
    <name evidence="14" type="primary">sdhC</name>
    <name evidence="14" type="ORF">J0H12_01530</name>
</gene>
<dbReference type="PROSITE" id="PS01000">
    <property type="entry name" value="SDH_CYT_1"/>
    <property type="match status" value="1"/>
</dbReference>
<dbReference type="EMBL" id="JAFKGL010000011">
    <property type="protein sequence ID" value="MBN9412594.1"/>
    <property type="molecule type" value="Genomic_DNA"/>
</dbReference>
<evidence type="ECO:0000256" key="8">
    <source>
        <dbReference type="ARBA" id="ARBA00022989"/>
    </source>
</evidence>